<evidence type="ECO:0000259" key="2">
    <source>
        <dbReference type="Pfam" id="PF03732"/>
    </source>
</evidence>
<evidence type="ECO:0000313" key="4">
    <source>
        <dbReference type="Proteomes" id="UP000525078"/>
    </source>
</evidence>
<dbReference type="PANTHER" id="PTHR33223:SF10">
    <property type="entry name" value="AMINOTRANSFERASE-LIKE PLANT MOBILE DOMAIN-CONTAINING PROTEIN"/>
    <property type="match status" value="1"/>
</dbReference>
<evidence type="ECO:0000313" key="3">
    <source>
        <dbReference type="EMBL" id="KAF4381812.1"/>
    </source>
</evidence>
<feature type="domain" description="Retrotransposon gag" evidence="2">
    <location>
        <begin position="241"/>
        <end position="316"/>
    </location>
</feature>
<organism evidence="3 4">
    <name type="scientific">Cannabis sativa</name>
    <name type="common">Hemp</name>
    <name type="synonym">Marijuana</name>
    <dbReference type="NCBI Taxonomy" id="3483"/>
    <lineage>
        <taxon>Eukaryota</taxon>
        <taxon>Viridiplantae</taxon>
        <taxon>Streptophyta</taxon>
        <taxon>Embryophyta</taxon>
        <taxon>Tracheophyta</taxon>
        <taxon>Spermatophyta</taxon>
        <taxon>Magnoliopsida</taxon>
        <taxon>eudicotyledons</taxon>
        <taxon>Gunneridae</taxon>
        <taxon>Pentapetalae</taxon>
        <taxon>rosids</taxon>
        <taxon>fabids</taxon>
        <taxon>Rosales</taxon>
        <taxon>Cannabaceae</taxon>
        <taxon>Cannabis</taxon>
    </lineage>
</organism>
<proteinExistence type="predicted"/>
<gene>
    <name evidence="3" type="ORF">F8388_008988</name>
</gene>
<feature type="region of interest" description="Disordered" evidence="1">
    <location>
        <begin position="155"/>
        <end position="182"/>
    </location>
</feature>
<dbReference type="Pfam" id="PF03732">
    <property type="entry name" value="Retrotrans_gag"/>
    <property type="match status" value="1"/>
</dbReference>
<protein>
    <recommendedName>
        <fullName evidence="2">Retrotransposon gag domain-containing protein</fullName>
    </recommendedName>
</protein>
<comment type="caution">
    <text evidence="3">The sequence shown here is derived from an EMBL/GenBank/DDBJ whole genome shotgun (WGS) entry which is preliminary data.</text>
</comment>
<dbReference type="InterPro" id="IPR005162">
    <property type="entry name" value="Retrotrans_gag_dom"/>
</dbReference>
<dbReference type="Proteomes" id="UP000525078">
    <property type="component" value="Unassembled WGS sequence"/>
</dbReference>
<reference evidence="3 4" key="1">
    <citation type="journal article" date="2020" name="bioRxiv">
        <title>Sequence and annotation of 42 cannabis genomes reveals extensive copy number variation in cannabinoid synthesis and pathogen resistance genes.</title>
        <authorList>
            <person name="Mckernan K.J."/>
            <person name="Helbert Y."/>
            <person name="Kane L.T."/>
            <person name="Ebling H."/>
            <person name="Zhang L."/>
            <person name="Liu B."/>
            <person name="Eaton Z."/>
            <person name="Mclaughlin S."/>
            <person name="Kingan S."/>
            <person name="Baybayan P."/>
            <person name="Concepcion G."/>
            <person name="Jordan M."/>
            <person name="Riva A."/>
            <person name="Barbazuk W."/>
            <person name="Harkins T."/>
        </authorList>
    </citation>
    <scope>NUCLEOTIDE SEQUENCE [LARGE SCALE GENOMIC DNA]</scope>
    <source>
        <strain evidence="4">cv. Jamaican Lion 4</strain>
        <tissue evidence="3">Leaf</tissue>
    </source>
</reference>
<dbReference type="EMBL" id="JAATIP010000059">
    <property type="protein sequence ID" value="KAF4381812.1"/>
    <property type="molecule type" value="Genomic_DNA"/>
</dbReference>
<dbReference type="PANTHER" id="PTHR33223">
    <property type="entry name" value="CCHC-TYPE DOMAIN-CONTAINING PROTEIN"/>
    <property type="match status" value="1"/>
</dbReference>
<name>A0A7J6GG34_CANSA</name>
<sequence length="407" mass="45970">MGGRTMHVDLQIITRIQTYSSPLSTQSSANNLNLFNPPVTVTVPAINGSGSSSSSASQSVFGPVPSQSEVQTAISLFQMSVLGPMTKVVKGGSLDVPKTQHSLLQWMWIHARLDVDDRTKLENPHYVHQEEMGKFLARHEAFPIKISLRRAPMEEQMKSNTTPRRNIATKAPSHKNGNNGMGRMDRLLRDVTGMVRQNFKVTLGNNAGPKDLREFINGRTSTQGDTLETSTSLGAVIPPEIFPTTLLDSAHEWYWKFKQASITSWEQFRKEFCKVFSAERIQPVYANQLADIKQGKDEFIKDYIERFIREANQASTKGDEGKFVAISTRIVYRSPLWHNIHKNPINNLQEFLDLADKYMKLDDAIMKEEKGINHPTTTKASRNTSNLKIMGAMERRGMPQYWSKTAR</sequence>
<dbReference type="AlphaFoldDB" id="A0A7J6GG34"/>
<accession>A0A7J6GG34</accession>
<evidence type="ECO:0000256" key="1">
    <source>
        <dbReference type="SAM" id="MobiDB-lite"/>
    </source>
</evidence>